<proteinExistence type="predicted"/>
<evidence type="ECO:0000256" key="6">
    <source>
        <dbReference type="SAM" id="Phobius"/>
    </source>
</evidence>
<evidence type="ECO:0000259" key="7">
    <source>
        <dbReference type="PROSITE" id="PS50850"/>
    </source>
</evidence>
<dbReference type="OrthoDB" id="2985014at2759"/>
<dbReference type="EMBL" id="KN847501">
    <property type="protein sequence ID" value="KIW09913.1"/>
    <property type="molecule type" value="Genomic_DNA"/>
</dbReference>
<dbReference type="SUPFAM" id="SSF103473">
    <property type="entry name" value="MFS general substrate transporter"/>
    <property type="match status" value="1"/>
</dbReference>
<keyword evidence="9" id="KW-1185">Reference proteome</keyword>
<feature type="transmembrane region" description="Helical" evidence="6">
    <location>
        <begin position="350"/>
        <end position="371"/>
    </location>
</feature>
<feature type="transmembrane region" description="Helical" evidence="6">
    <location>
        <begin position="325"/>
        <end position="344"/>
    </location>
</feature>
<dbReference type="AlphaFoldDB" id="A0A0D2AT68"/>
<dbReference type="Proteomes" id="UP000053328">
    <property type="component" value="Unassembled WGS sequence"/>
</dbReference>
<feature type="transmembrane region" description="Helical" evidence="6">
    <location>
        <begin position="207"/>
        <end position="230"/>
    </location>
</feature>
<reference evidence="8 9" key="1">
    <citation type="submission" date="2015-01" db="EMBL/GenBank/DDBJ databases">
        <title>The Genome Sequence of Exophiala spinifera CBS89968.</title>
        <authorList>
            <consortium name="The Broad Institute Genomics Platform"/>
            <person name="Cuomo C."/>
            <person name="de Hoog S."/>
            <person name="Gorbushina A."/>
            <person name="Stielow B."/>
            <person name="Teixiera M."/>
            <person name="Abouelleil A."/>
            <person name="Chapman S.B."/>
            <person name="Priest M."/>
            <person name="Young S.K."/>
            <person name="Wortman J."/>
            <person name="Nusbaum C."/>
            <person name="Birren B."/>
        </authorList>
    </citation>
    <scope>NUCLEOTIDE SEQUENCE [LARGE SCALE GENOMIC DNA]</scope>
    <source>
        <strain evidence="8 9">CBS 89968</strain>
    </source>
</reference>
<dbReference type="Gene3D" id="1.20.1250.20">
    <property type="entry name" value="MFS general substrate transporter like domains"/>
    <property type="match status" value="2"/>
</dbReference>
<dbReference type="Pfam" id="PF07690">
    <property type="entry name" value="MFS_1"/>
    <property type="match status" value="1"/>
</dbReference>
<dbReference type="PANTHER" id="PTHR43791:SF91">
    <property type="entry name" value="MAJOR FACILITATOR SUPERFAMILY (MFS) PROFILE DOMAIN-CONTAINING PROTEIN-RELATED"/>
    <property type="match status" value="1"/>
</dbReference>
<feature type="transmembrane region" description="Helical" evidence="6">
    <location>
        <begin position="471"/>
        <end position="492"/>
    </location>
</feature>
<comment type="subcellular location">
    <subcellularLocation>
        <location evidence="1">Membrane</location>
        <topology evidence="1">Multi-pass membrane protein</topology>
    </subcellularLocation>
</comment>
<feature type="transmembrane region" description="Helical" evidence="6">
    <location>
        <begin position="242"/>
        <end position="262"/>
    </location>
</feature>
<dbReference type="PROSITE" id="PS50850">
    <property type="entry name" value="MFS"/>
    <property type="match status" value="1"/>
</dbReference>
<evidence type="ECO:0000256" key="5">
    <source>
        <dbReference type="ARBA" id="ARBA00023136"/>
    </source>
</evidence>
<evidence type="ECO:0000256" key="3">
    <source>
        <dbReference type="ARBA" id="ARBA00022692"/>
    </source>
</evidence>
<dbReference type="InterPro" id="IPR020846">
    <property type="entry name" value="MFS_dom"/>
</dbReference>
<dbReference type="VEuPathDB" id="FungiDB:PV08_11689"/>
<gene>
    <name evidence="8" type="ORF">PV08_11689</name>
</gene>
<protein>
    <recommendedName>
        <fullName evidence="7">Major facilitator superfamily (MFS) profile domain-containing protein</fullName>
    </recommendedName>
</protein>
<evidence type="ECO:0000256" key="2">
    <source>
        <dbReference type="ARBA" id="ARBA00022448"/>
    </source>
</evidence>
<keyword evidence="4 6" id="KW-1133">Transmembrane helix</keyword>
<evidence type="ECO:0000256" key="1">
    <source>
        <dbReference type="ARBA" id="ARBA00004141"/>
    </source>
</evidence>
<dbReference type="RefSeq" id="XP_016230129.1">
    <property type="nucleotide sequence ID" value="XM_016385997.1"/>
</dbReference>
<sequence length="537" mass="60105">MTSVSSDKTSAKVASIDQTIVVETTKEPPVTIADTAELEDVTTDLRHHPEARIAFLETFSAEEEKAIMRKVDVHFVVLIGLMFMFKNIGFSNISVIRTMQRGTKNNIMTELDATADRYNLVATVQGIAYMIFELPSNLMLKWMTPHALEARIFFTWGIATACCGAVRNSTQLIVCRWFVGMLEAGMFPGVITTLSYWYRSDEVGRPILWYFSIAQFSGIFGALVCYGTSFMNELQELSGWRWTFILEGVATMLMAIVIFFFLPDFPKSKRSASWLTPREQQFIEARLSPHAPATGDPSWNSKDAIIALTSPTTWGFLFDQTLMNLSTYALNWYLPSIIAGLGFVKLPTSLLLNIPPAVAGILAMGVCVLVTSRAWAPRPLICVLVVSGAMICYVLFFSVKNTGGLYTACILSQFFGASYYVPYWSWRTSIMSGSTGAAFAIGLQSSIAQLGAVVGPQFFPSKWSHNRYRNSFLIGLAITVAALITNLWTWWLTRHIERQTQQVRRATLKARKAGKAYTGHTDIDVLNDDNIKNRKWW</sequence>
<keyword evidence="2" id="KW-0813">Transport</keyword>
<dbReference type="GeneID" id="27338772"/>
<feature type="domain" description="Major facilitator superfamily (MFS) profile" evidence="7">
    <location>
        <begin position="75"/>
        <end position="494"/>
    </location>
</feature>
<keyword evidence="3 6" id="KW-0812">Transmembrane</keyword>
<dbReference type="InterPro" id="IPR011701">
    <property type="entry name" value="MFS"/>
</dbReference>
<name>A0A0D2AT68_9EURO</name>
<dbReference type="HOGENOM" id="CLU_001265_0_0_1"/>
<organism evidence="8 9">
    <name type="scientific">Exophiala spinifera</name>
    <dbReference type="NCBI Taxonomy" id="91928"/>
    <lineage>
        <taxon>Eukaryota</taxon>
        <taxon>Fungi</taxon>
        <taxon>Dikarya</taxon>
        <taxon>Ascomycota</taxon>
        <taxon>Pezizomycotina</taxon>
        <taxon>Eurotiomycetes</taxon>
        <taxon>Chaetothyriomycetidae</taxon>
        <taxon>Chaetothyriales</taxon>
        <taxon>Herpotrichiellaceae</taxon>
        <taxon>Exophiala</taxon>
    </lineage>
</organism>
<dbReference type="GO" id="GO:0016020">
    <property type="term" value="C:membrane"/>
    <property type="evidence" value="ECO:0007669"/>
    <property type="project" value="UniProtKB-SubCell"/>
</dbReference>
<evidence type="ECO:0000313" key="8">
    <source>
        <dbReference type="EMBL" id="KIW09913.1"/>
    </source>
</evidence>
<feature type="transmembrane region" description="Helical" evidence="6">
    <location>
        <begin position="405"/>
        <end position="426"/>
    </location>
</feature>
<keyword evidence="5 6" id="KW-0472">Membrane</keyword>
<dbReference type="PANTHER" id="PTHR43791">
    <property type="entry name" value="PERMEASE-RELATED"/>
    <property type="match status" value="1"/>
</dbReference>
<dbReference type="InterPro" id="IPR036259">
    <property type="entry name" value="MFS_trans_sf"/>
</dbReference>
<evidence type="ECO:0000256" key="4">
    <source>
        <dbReference type="ARBA" id="ARBA00022989"/>
    </source>
</evidence>
<feature type="transmembrane region" description="Helical" evidence="6">
    <location>
        <begin position="380"/>
        <end position="399"/>
    </location>
</feature>
<evidence type="ECO:0000313" key="9">
    <source>
        <dbReference type="Proteomes" id="UP000053328"/>
    </source>
</evidence>
<accession>A0A0D2AT68</accession>
<dbReference type="GO" id="GO:0022857">
    <property type="term" value="F:transmembrane transporter activity"/>
    <property type="evidence" value="ECO:0007669"/>
    <property type="project" value="InterPro"/>
</dbReference>
<feature type="transmembrane region" description="Helical" evidence="6">
    <location>
        <begin position="438"/>
        <end position="459"/>
    </location>
</feature>
<feature type="transmembrane region" description="Helical" evidence="6">
    <location>
        <begin position="75"/>
        <end position="98"/>
    </location>
</feature>